<dbReference type="Proteomes" id="UP000247810">
    <property type="component" value="Unassembled WGS sequence"/>
</dbReference>
<keyword evidence="5" id="KW-0256">Endoplasmic reticulum</keyword>
<comment type="subcellular location">
    <subcellularLocation>
        <location evidence="5">Endoplasmic reticulum membrane</location>
        <topology evidence="5">Multi-pass membrane protein</topology>
    </subcellularLocation>
    <subcellularLocation>
        <location evidence="1">Membrane</location>
        <topology evidence="1">Multi-pass membrane protein</topology>
    </subcellularLocation>
</comment>
<keyword evidence="5" id="KW-0808">Transferase</keyword>
<keyword evidence="2 5" id="KW-0812">Transmembrane</keyword>
<evidence type="ECO:0000313" key="7">
    <source>
        <dbReference type="EMBL" id="PYH89207.1"/>
    </source>
</evidence>
<name>A0A319D3Y2_9EURO</name>
<dbReference type="GO" id="GO:0005789">
    <property type="term" value="C:endoplasmic reticulum membrane"/>
    <property type="evidence" value="ECO:0007669"/>
    <property type="project" value="UniProtKB-SubCell"/>
</dbReference>
<keyword evidence="8" id="KW-1185">Reference proteome</keyword>
<proteinExistence type="inferred from homology"/>
<gene>
    <name evidence="7" type="ORF">BO71DRAFT_453595</name>
</gene>
<evidence type="ECO:0000256" key="3">
    <source>
        <dbReference type="ARBA" id="ARBA00022989"/>
    </source>
</evidence>
<evidence type="ECO:0000256" key="5">
    <source>
        <dbReference type="RuleBase" id="RU362022"/>
    </source>
</evidence>
<comment type="caution">
    <text evidence="5">Lacks conserved residue(s) required for the propagation of feature annotation.</text>
</comment>
<evidence type="ECO:0000256" key="2">
    <source>
        <dbReference type="ARBA" id="ARBA00022692"/>
    </source>
</evidence>
<keyword evidence="5" id="KW-0489">Methyltransferase</keyword>
<evidence type="ECO:0000256" key="4">
    <source>
        <dbReference type="ARBA" id="ARBA00023136"/>
    </source>
</evidence>
<dbReference type="OrthoDB" id="422086at2759"/>
<dbReference type="VEuPathDB" id="FungiDB:BO71DRAFT_453595"/>
<keyword evidence="4 5" id="KW-0472">Membrane</keyword>
<sequence>MQIILPLLIISSSLLCHKSVNCANPASTSTHPTDTLNKHSIFTILKLYRCYFLATGLFHAPTHLALTPEFTALLTTIIVAGLTRLLAFRQLGRSFTFRLTTPSHLVTTGLCRYVRHPSYTAVFVQTLTAIYTWCRTDGVPIIIAFRISDEEGLLQGAFRSQWEDYCARTRMLVPLLL</sequence>
<accession>A0A319D3Y2</accession>
<reference evidence="7 8" key="1">
    <citation type="submission" date="2018-02" db="EMBL/GenBank/DDBJ databases">
        <title>The genomes of Aspergillus section Nigri reveals drivers in fungal speciation.</title>
        <authorList>
            <consortium name="DOE Joint Genome Institute"/>
            <person name="Vesth T.C."/>
            <person name="Nybo J."/>
            <person name="Theobald S."/>
            <person name="Brandl J."/>
            <person name="Frisvad J.C."/>
            <person name="Nielsen K.F."/>
            <person name="Lyhne E.K."/>
            <person name="Kogle M.E."/>
            <person name="Kuo A."/>
            <person name="Riley R."/>
            <person name="Clum A."/>
            <person name="Nolan M."/>
            <person name="Lipzen A."/>
            <person name="Salamov A."/>
            <person name="Henrissat B."/>
            <person name="Wiebenga A."/>
            <person name="De vries R.P."/>
            <person name="Grigoriev I.V."/>
            <person name="Mortensen U.H."/>
            <person name="Andersen M.R."/>
            <person name="Baker S.E."/>
        </authorList>
    </citation>
    <scope>NUCLEOTIDE SEQUENCE [LARGE SCALE GENOMIC DNA]</scope>
    <source>
        <strain evidence="7 8">CBS 707.79</strain>
    </source>
</reference>
<comment type="similarity">
    <text evidence="5">Belongs to the class VI-like SAM-binding methyltransferase superfamily. Isoprenylcysteine carboxyl methyltransferase family.</text>
</comment>
<organism evidence="7 8">
    <name type="scientific">Aspergillus ellipticus CBS 707.79</name>
    <dbReference type="NCBI Taxonomy" id="1448320"/>
    <lineage>
        <taxon>Eukaryota</taxon>
        <taxon>Fungi</taxon>
        <taxon>Dikarya</taxon>
        <taxon>Ascomycota</taxon>
        <taxon>Pezizomycotina</taxon>
        <taxon>Eurotiomycetes</taxon>
        <taxon>Eurotiomycetidae</taxon>
        <taxon>Eurotiales</taxon>
        <taxon>Aspergillaceae</taxon>
        <taxon>Aspergillus</taxon>
        <taxon>Aspergillus subgen. Circumdati</taxon>
    </lineage>
</organism>
<comment type="catalytic activity">
    <reaction evidence="5">
        <text>[protein]-C-terminal S-[(2E,6E)-farnesyl]-L-cysteine + S-adenosyl-L-methionine = [protein]-C-terminal S-[(2E,6E)-farnesyl]-L-cysteine methyl ester + S-adenosyl-L-homocysteine</text>
        <dbReference type="Rhea" id="RHEA:21672"/>
        <dbReference type="Rhea" id="RHEA-COMP:12125"/>
        <dbReference type="Rhea" id="RHEA-COMP:12126"/>
        <dbReference type="ChEBI" id="CHEBI:57856"/>
        <dbReference type="ChEBI" id="CHEBI:59789"/>
        <dbReference type="ChEBI" id="CHEBI:90510"/>
        <dbReference type="ChEBI" id="CHEBI:90511"/>
        <dbReference type="EC" id="2.1.1.100"/>
    </reaction>
</comment>
<evidence type="ECO:0000313" key="8">
    <source>
        <dbReference type="Proteomes" id="UP000247810"/>
    </source>
</evidence>
<dbReference type="Pfam" id="PF04140">
    <property type="entry name" value="ICMT"/>
    <property type="match status" value="1"/>
</dbReference>
<dbReference type="AlphaFoldDB" id="A0A319D3Y2"/>
<evidence type="ECO:0000256" key="1">
    <source>
        <dbReference type="ARBA" id="ARBA00004141"/>
    </source>
</evidence>
<keyword evidence="5" id="KW-0949">S-adenosyl-L-methionine</keyword>
<dbReference type="GO" id="GO:0004671">
    <property type="term" value="F:protein C-terminal S-isoprenylcysteine carboxyl O-methyltransferase activity"/>
    <property type="evidence" value="ECO:0007669"/>
    <property type="project" value="UniProtKB-EC"/>
</dbReference>
<dbReference type="EC" id="2.1.1.100" evidence="5"/>
<keyword evidence="6" id="KW-0732">Signal</keyword>
<dbReference type="Gene3D" id="1.20.120.1630">
    <property type="match status" value="1"/>
</dbReference>
<feature type="transmembrane region" description="Helical" evidence="5">
    <location>
        <begin position="70"/>
        <end position="88"/>
    </location>
</feature>
<dbReference type="STRING" id="1448320.A0A319D3Y2"/>
<evidence type="ECO:0000256" key="6">
    <source>
        <dbReference type="SAM" id="SignalP"/>
    </source>
</evidence>
<dbReference type="EMBL" id="KZ826043">
    <property type="protein sequence ID" value="PYH89207.1"/>
    <property type="molecule type" value="Genomic_DNA"/>
</dbReference>
<keyword evidence="3 5" id="KW-1133">Transmembrane helix</keyword>
<feature type="signal peptide" evidence="6">
    <location>
        <begin position="1"/>
        <end position="22"/>
    </location>
</feature>
<protein>
    <recommendedName>
        <fullName evidence="5">Protein-S-isoprenylcysteine O-methyltransferase</fullName>
        <ecNumber evidence="5">2.1.1.100</ecNumber>
    </recommendedName>
</protein>
<dbReference type="InterPro" id="IPR007269">
    <property type="entry name" value="ICMT_MeTrfase"/>
</dbReference>
<dbReference type="GO" id="GO:0032259">
    <property type="term" value="P:methylation"/>
    <property type="evidence" value="ECO:0007669"/>
    <property type="project" value="UniProtKB-KW"/>
</dbReference>
<feature type="chain" id="PRO_5016363210" description="Protein-S-isoprenylcysteine O-methyltransferase" evidence="6">
    <location>
        <begin position="23"/>
        <end position="177"/>
    </location>
</feature>